<keyword evidence="3" id="KW-1185">Reference proteome</keyword>
<evidence type="ECO:0000313" key="3">
    <source>
        <dbReference type="Proteomes" id="UP000799444"/>
    </source>
</evidence>
<gene>
    <name evidence="2" type="ORF">EJ04DRAFT_15469</name>
</gene>
<dbReference type="AlphaFoldDB" id="A0A9P4V0F2"/>
<dbReference type="EMBL" id="ML996201">
    <property type="protein sequence ID" value="KAF2731175.1"/>
    <property type="molecule type" value="Genomic_DNA"/>
</dbReference>
<comment type="caution">
    <text evidence="2">The sequence shown here is derived from an EMBL/GenBank/DDBJ whole genome shotgun (WGS) entry which is preliminary data.</text>
</comment>
<sequence>MVTASHTEDSGLCFAHLFVTSFTKHKLRDRSLQIPDASPASHPSRVDNMRLLEAAESYMAHALISSLLFLFLFSSLEGIHLCIWAALCYGVCKGSKTSS</sequence>
<feature type="transmembrane region" description="Helical" evidence="1">
    <location>
        <begin position="58"/>
        <end position="91"/>
    </location>
</feature>
<protein>
    <submittedName>
        <fullName evidence="2">Uncharacterized protein</fullName>
    </submittedName>
</protein>
<evidence type="ECO:0000256" key="1">
    <source>
        <dbReference type="SAM" id="Phobius"/>
    </source>
</evidence>
<accession>A0A9P4V0F2</accession>
<dbReference type="Proteomes" id="UP000799444">
    <property type="component" value="Unassembled WGS sequence"/>
</dbReference>
<evidence type="ECO:0000313" key="2">
    <source>
        <dbReference type="EMBL" id="KAF2731175.1"/>
    </source>
</evidence>
<keyword evidence="1" id="KW-1133">Transmembrane helix</keyword>
<keyword evidence="1" id="KW-0812">Transmembrane</keyword>
<reference evidence="2" key="1">
    <citation type="journal article" date="2020" name="Stud. Mycol.">
        <title>101 Dothideomycetes genomes: a test case for predicting lifestyles and emergence of pathogens.</title>
        <authorList>
            <person name="Haridas S."/>
            <person name="Albert R."/>
            <person name="Binder M."/>
            <person name="Bloem J."/>
            <person name="Labutti K."/>
            <person name="Salamov A."/>
            <person name="Andreopoulos B."/>
            <person name="Baker S."/>
            <person name="Barry K."/>
            <person name="Bills G."/>
            <person name="Bluhm B."/>
            <person name="Cannon C."/>
            <person name="Castanera R."/>
            <person name="Culley D."/>
            <person name="Daum C."/>
            <person name="Ezra D."/>
            <person name="Gonzalez J."/>
            <person name="Henrissat B."/>
            <person name="Kuo A."/>
            <person name="Liang C."/>
            <person name="Lipzen A."/>
            <person name="Lutzoni F."/>
            <person name="Magnuson J."/>
            <person name="Mondo S."/>
            <person name="Nolan M."/>
            <person name="Ohm R."/>
            <person name="Pangilinan J."/>
            <person name="Park H.-J."/>
            <person name="Ramirez L."/>
            <person name="Alfaro M."/>
            <person name="Sun H."/>
            <person name="Tritt A."/>
            <person name="Yoshinaga Y."/>
            <person name="Zwiers L.-H."/>
            <person name="Turgeon B."/>
            <person name="Goodwin S."/>
            <person name="Spatafora J."/>
            <person name="Crous P."/>
            <person name="Grigoriev I."/>
        </authorList>
    </citation>
    <scope>NUCLEOTIDE SEQUENCE</scope>
    <source>
        <strain evidence="2">CBS 125425</strain>
    </source>
</reference>
<organism evidence="2 3">
    <name type="scientific">Polyplosphaeria fusca</name>
    <dbReference type="NCBI Taxonomy" id="682080"/>
    <lineage>
        <taxon>Eukaryota</taxon>
        <taxon>Fungi</taxon>
        <taxon>Dikarya</taxon>
        <taxon>Ascomycota</taxon>
        <taxon>Pezizomycotina</taxon>
        <taxon>Dothideomycetes</taxon>
        <taxon>Pleosporomycetidae</taxon>
        <taxon>Pleosporales</taxon>
        <taxon>Tetraplosphaeriaceae</taxon>
        <taxon>Polyplosphaeria</taxon>
    </lineage>
</organism>
<proteinExistence type="predicted"/>
<keyword evidence="1" id="KW-0472">Membrane</keyword>
<name>A0A9P4V0F2_9PLEO</name>